<evidence type="ECO:0000313" key="1">
    <source>
        <dbReference type="EMBL" id="GMT26578.1"/>
    </source>
</evidence>
<name>A0AAV5W808_9BILA</name>
<dbReference type="AlphaFoldDB" id="A0AAV5W808"/>
<accession>A0AAV5W808</accession>
<organism evidence="1 2">
    <name type="scientific">Pristionchus fissidentatus</name>
    <dbReference type="NCBI Taxonomy" id="1538716"/>
    <lineage>
        <taxon>Eukaryota</taxon>
        <taxon>Metazoa</taxon>
        <taxon>Ecdysozoa</taxon>
        <taxon>Nematoda</taxon>
        <taxon>Chromadorea</taxon>
        <taxon>Rhabditida</taxon>
        <taxon>Rhabditina</taxon>
        <taxon>Diplogasteromorpha</taxon>
        <taxon>Diplogasteroidea</taxon>
        <taxon>Neodiplogasteridae</taxon>
        <taxon>Pristionchus</taxon>
    </lineage>
</organism>
<dbReference type="Proteomes" id="UP001432322">
    <property type="component" value="Unassembled WGS sequence"/>
</dbReference>
<reference evidence="1" key="1">
    <citation type="submission" date="2023-10" db="EMBL/GenBank/DDBJ databases">
        <title>Genome assembly of Pristionchus species.</title>
        <authorList>
            <person name="Yoshida K."/>
            <person name="Sommer R.J."/>
        </authorList>
    </citation>
    <scope>NUCLEOTIDE SEQUENCE</scope>
    <source>
        <strain evidence="1">RS5133</strain>
    </source>
</reference>
<comment type="caution">
    <text evidence="1">The sequence shown here is derived from an EMBL/GenBank/DDBJ whole genome shotgun (WGS) entry which is preliminary data.</text>
</comment>
<feature type="non-terminal residue" evidence="1">
    <location>
        <position position="1"/>
    </location>
</feature>
<keyword evidence="2" id="KW-1185">Reference proteome</keyword>
<sequence length="397" mass="41482">NFWFFNPITTPTSGGVTFADSMTCTDGQWTLEYGFGPNSETKVLTAFGTDTLRICCSKEAPPTTPSTPSCPPLGIITPAELAAKPIAATDVYGVATVTITQSTGSAVCPPGFTNFWFFNPITTPTSGGVTFADSMTCTDGQWTLEYGFGPNSETKVLTAFGTDTLRICCSKEAPPTTPSTPSCPPLGIITPAELAAKPIAATDVYGVATVTIAQSTGSAVCPPGFTNFWFFNPITTPNSGGVTIADSMACTNGQWKLEYGFGTPQNVLAAFSTDTLRICCSKEAPPTTPSTPTCPPLGVITSSEFADFHKTAGKTTAEATVTGVGTGTATATCGGATDTFWFFNPINTTNSGGITFSGEMRCTNGQWILDFYFGYPPTQNVLDTYGVNTLRIGCTSS</sequence>
<dbReference type="EMBL" id="BTSY01000005">
    <property type="protein sequence ID" value="GMT26578.1"/>
    <property type="molecule type" value="Genomic_DNA"/>
</dbReference>
<gene>
    <name evidence="1" type="ORF">PFISCL1PPCAC_17875</name>
</gene>
<evidence type="ECO:0000313" key="2">
    <source>
        <dbReference type="Proteomes" id="UP001432322"/>
    </source>
</evidence>
<protein>
    <submittedName>
        <fullName evidence="1">Uncharacterized protein</fullName>
    </submittedName>
</protein>
<proteinExistence type="predicted"/>